<dbReference type="GO" id="GO:0003676">
    <property type="term" value="F:nucleic acid binding"/>
    <property type="evidence" value="ECO:0007669"/>
    <property type="project" value="InterPro"/>
</dbReference>
<reference evidence="4 5" key="1">
    <citation type="submission" date="2019-01" db="EMBL/GenBank/DDBJ databases">
        <title>A draft genome assembly of the solar-powered sea slug Elysia chlorotica.</title>
        <authorList>
            <person name="Cai H."/>
            <person name="Li Q."/>
            <person name="Fang X."/>
            <person name="Li J."/>
            <person name="Curtis N.E."/>
            <person name="Altenburger A."/>
            <person name="Shibata T."/>
            <person name="Feng M."/>
            <person name="Maeda T."/>
            <person name="Schwartz J.A."/>
            <person name="Shigenobu S."/>
            <person name="Lundholm N."/>
            <person name="Nishiyama T."/>
            <person name="Yang H."/>
            <person name="Hasebe M."/>
            <person name="Li S."/>
            <person name="Pierce S.K."/>
            <person name="Wang J."/>
        </authorList>
    </citation>
    <scope>NUCLEOTIDE SEQUENCE [LARGE SCALE GENOMIC DNA]</scope>
    <source>
        <strain evidence="4">EC2010</strain>
        <tissue evidence="4">Whole organism of an adult</tissue>
    </source>
</reference>
<evidence type="ECO:0000256" key="1">
    <source>
        <dbReference type="PROSITE-ProRule" id="PRU00047"/>
    </source>
</evidence>
<keyword evidence="1" id="KW-0863">Zinc-finger</keyword>
<keyword evidence="1" id="KW-0479">Metal-binding</keyword>
<proteinExistence type="predicted"/>
<evidence type="ECO:0000256" key="2">
    <source>
        <dbReference type="SAM" id="MobiDB-lite"/>
    </source>
</evidence>
<keyword evidence="1" id="KW-0862">Zinc</keyword>
<keyword evidence="5" id="KW-1185">Reference proteome</keyword>
<dbReference type="InterPro" id="IPR001878">
    <property type="entry name" value="Znf_CCHC"/>
</dbReference>
<evidence type="ECO:0000313" key="4">
    <source>
        <dbReference type="EMBL" id="RUS80745.1"/>
    </source>
</evidence>
<evidence type="ECO:0000259" key="3">
    <source>
        <dbReference type="PROSITE" id="PS50158"/>
    </source>
</evidence>
<dbReference type="EMBL" id="RQTK01000374">
    <property type="protein sequence ID" value="RUS80745.1"/>
    <property type="molecule type" value="Genomic_DNA"/>
</dbReference>
<protein>
    <recommendedName>
        <fullName evidence="3">CCHC-type domain-containing protein</fullName>
    </recommendedName>
</protein>
<sequence>MRCHRCKQPGHFAWECRAPARISSTCCVVRRKVEPGGEGVPALTDTGVEVSIMRQELDVDQGSSSSAVCPSILPDGPAAPKPAVLPSEQTSRTANEVPLVASESRRRTPQLPVSLQLILPGIDGHVPPQPAVPCQSQTLQIVGEVSPVVTRPRRRPMQMSLGRQDVELLAYQTAVLSRLVGLSMRFIAETSACGFQSAIRA</sequence>
<organism evidence="4 5">
    <name type="scientific">Elysia chlorotica</name>
    <name type="common">Eastern emerald elysia</name>
    <name type="synonym">Sea slug</name>
    <dbReference type="NCBI Taxonomy" id="188477"/>
    <lineage>
        <taxon>Eukaryota</taxon>
        <taxon>Metazoa</taxon>
        <taxon>Spiralia</taxon>
        <taxon>Lophotrochozoa</taxon>
        <taxon>Mollusca</taxon>
        <taxon>Gastropoda</taxon>
        <taxon>Heterobranchia</taxon>
        <taxon>Euthyneura</taxon>
        <taxon>Panpulmonata</taxon>
        <taxon>Sacoglossa</taxon>
        <taxon>Placobranchoidea</taxon>
        <taxon>Plakobranchidae</taxon>
        <taxon>Elysia</taxon>
    </lineage>
</organism>
<comment type="caution">
    <text evidence="4">The sequence shown here is derived from an EMBL/GenBank/DDBJ whole genome shotgun (WGS) entry which is preliminary data.</text>
</comment>
<dbReference type="SMART" id="SM00343">
    <property type="entry name" value="ZnF_C2HC"/>
    <property type="match status" value="1"/>
</dbReference>
<evidence type="ECO:0000313" key="5">
    <source>
        <dbReference type="Proteomes" id="UP000271974"/>
    </source>
</evidence>
<dbReference type="Proteomes" id="UP000271974">
    <property type="component" value="Unassembled WGS sequence"/>
</dbReference>
<accession>A0A433TGQ2</accession>
<name>A0A433TGQ2_ELYCH</name>
<dbReference type="PROSITE" id="PS50158">
    <property type="entry name" value="ZF_CCHC"/>
    <property type="match status" value="1"/>
</dbReference>
<gene>
    <name evidence="4" type="ORF">EGW08_011468</name>
</gene>
<feature type="domain" description="CCHC-type" evidence="3">
    <location>
        <begin position="2"/>
        <end position="17"/>
    </location>
</feature>
<dbReference type="GO" id="GO:0008270">
    <property type="term" value="F:zinc ion binding"/>
    <property type="evidence" value="ECO:0007669"/>
    <property type="project" value="UniProtKB-KW"/>
</dbReference>
<feature type="region of interest" description="Disordered" evidence="2">
    <location>
        <begin position="61"/>
        <end position="105"/>
    </location>
</feature>
<dbReference type="AlphaFoldDB" id="A0A433TGQ2"/>
<dbReference type="Gene3D" id="4.10.60.10">
    <property type="entry name" value="Zinc finger, CCHC-type"/>
    <property type="match status" value="1"/>
</dbReference>